<dbReference type="Gene3D" id="2.10.60.10">
    <property type="entry name" value="CD59"/>
    <property type="match status" value="1"/>
</dbReference>
<dbReference type="GeneID" id="105002429"/>
<comment type="subcellular location">
    <subcellularLocation>
        <location evidence="3">Membrane</location>
    </subcellularLocation>
</comment>
<dbReference type="GO" id="GO:0016020">
    <property type="term" value="C:membrane"/>
    <property type="evidence" value="ECO:0007669"/>
    <property type="project" value="UniProtKB-SubCell"/>
</dbReference>
<keyword evidence="9" id="KW-1185">Reference proteome</keyword>
<keyword evidence="7" id="KW-1133">Transmembrane helix</keyword>
<reference evidence="10" key="1">
    <citation type="submission" date="2025-08" db="UniProtKB">
        <authorList>
            <consortium name="RefSeq"/>
        </authorList>
    </citation>
    <scope>IDENTIFICATION</scope>
    <source>
        <tissue evidence="10">Blood</tissue>
    </source>
</reference>
<evidence type="ECO:0000256" key="6">
    <source>
        <dbReference type="ARBA" id="ARBA00023136"/>
    </source>
</evidence>
<dbReference type="InterPro" id="IPR045860">
    <property type="entry name" value="Snake_toxin-like_sf"/>
</dbReference>
<evidence type="ECO:0000259" key="8">
    <source>
        <dbReference type="Pfam" id="PF01064"/>
    </source>
</evidence>
<keyword evidence="4" id="KW-0053">Apoptosis</keyword>
<comment type="cofactor">
    <cofactor evidence="1">
        <name>Mn(2+)</name>
        <dbReference type="ChEBI" id="CHEBI:29035"/>
    </cofactor>
</comment>
<sequence>MDEAGACGPYLPLLAVERAEHGREGACGVLALQLRACTDPVCAPPTAATAAGKPQGYAVTPGVGGSSREPRSLGVDPGGVATDAALGGLKCVCLLCDSSNFTCQTEGACWASVMLTNGKEQVIKSCVSLPELNAQVFCHSSNNVTKTECCFTDFCNNITLHLPTASPNAPKLGPMELTIVVTMPVFLLSIASVLTVWACQGRQCTYRKKKRPNVEEPLSECNLVNAGKTLKDLIYDVTASGSGS</sequence>
<accession>A0A6P3J1Y8</accession>
<feature type="domain" description="Activin types I and II receptor" evidence="8">
    <location>
        <begin position="89"/>
        <end position="158"/>
    </location>
</feature>
<dbReference type="Proteomes" id="UP000515208">
    <property type="component" value="Unplaced"/>
</dbReference>
<dbReference type="FunFam" id="2.10.60.10:FF:000007">
    <property type="entry name" value="Receptor protein serine/threonine kinase"/>
    <property type="match status" value="1"/>
</dbReference>
<dbReference type="CDD" id="cd23540">
    <property type="entry name" value="TFP_LU_ECD_ALK7"/>
    <property type="match status" value="1"/>
</dbReference>
<feature type="non-terminal residue" evidence="10">
    <location>
        <position position="244"/>
    </location>
</feature>
<evidence type="ECO:0000256" key="5">
    <source>
        <dbReference type="ARBA" id="ARBA00022729"/>
    </source>
</evidence>
<dbReference type="GO" id="GO:0004675">
    <property type="term" value="F:transmembrane receptor protein serine/threonine kinase activity"/>
    <property type="evidence" value="ECO:0007669"/>
    <property type="project" value="InterPro"/>
</dbReference>
<proteinExistence type="predicted"/>
<evidence type="ECO:0000256" key="1">
    <source>
        <dbReference type="ARBA" id="ARBA00001936"/>
    </source>
</evidence>
<evidence type="ECO:0000256" key="2">
    <source>
        <dbReference type="ARBA" id="ARBA00001946"/>
    </source>
</evidence>
<evidence type="ECO:0000313" key="10">
    <source>
        <dbReference type="RefSeq" id="XP_010857330.1"/>
    </source>
</evidence>
<organism evidence="9 10">
    <name type="scientific">Bison bison bison</name>
    <name type="common">North American plains bison</name>
    <dbReference type="NCBI Taxonomy" id="43346"/>
    <lineage>
        <taxon>Eukaryota</taxon>
        <taxon>Metazoa</taxon>
        <taxon>Chordata</taxon>
        <taxon>Craniata</taxon>
        <taxon>Vertebrata</taxon>
        <taxon>Euteleostomi</taxon>
        <taxon>Mammalia</taxon>
        <taxon>Eutheria</taxon>
        <taxon>Laurasiatheria</taxon>
        <taxon>Artiodactyla</taxon>
        <taxon>Ruminantia</taxon>
        <taxon>Pecora</taxon>
        <taxon>Bovidae</taxon>
        <taxon>Bovinae</taxon>
        <taxon>Bison</taxon>
    </lineage>
</organism>
<dbReference type="KEGG" id="bbis:105002429"/>
<feature type="transmembrane region" description="Helical" evidence="7">
    <location>
        <begin position="177"/>
        <end position="199"/>
    </location>
</feature>
<keyword evidence="7" id="KW-0812">Transmembrane</keyword>
<name>A0A6P3J1Y8_BISBB</name>
<keyword evidence="6 7" id="KW-0472">Membrane</keyword>
<comment type="cofactor">
    <cofactor evidence="2">
        <name>Mg(2+)</name>
        <dbReference type="ChEBI" id="CHEBI:18420"/>
    </cofactor>
</comment>
<gene>
    <name evidence="10" type="primary">LOC105002429</name>
</gene>
<dbReference type="SUPFAM" id="SSF57302">
    <property type="entry name" value="Snake toxin-like"/>
    <property type="match status" value="1"/>
</dbReference>
<evidence type="ECO:0000313" key="9">
    <source>
        <dbReference type="Proteomes" id="UP000515208"/>
    </source>
</evidence>
<dbReference type="RefSeq" id="XP_010857330.1">
    <property type="nucleotide sequence ID" value="XM_010859028.1"/>
</dbReference>
<dbReference type="AlphaFoldDB" id="A0A6P3J1Y8"/>
<evidence type="ECO:0000256" key="4">
    <source>
        <dbReference type="ARBA" id="ARBA00022703"/>
    </source>
</evidence>
<evidence type="ECO:0000256" key="7">
    <source>
        <dbReference type="SAM" id="Phobius"/>
    </source>
</evidence>
<dbReference type="Pfam" id="PF01064">
    <property type="entry name" value="Activin_recp"/>
    <property type="match status" value="1"/>
</dbReference>
<dbReference type="GO" id="GO:0006915">
    <property type="term" value="P:apoptotic process"/>
    <property type="evidence" value="ECO:0007669"/>
    <property type="project" value="UniProtKB-KW"/>
</dbReference>
<protein>
    <submittedName>
        <fullName evidence="10">Activin receptor type-1C-like</fullName>
    </submittedName>
</protein>
<evidence type="ECO:0000256" key="3">
    <source>
        <dbReference type="ARBA" id="ARBA00004370"/>
    </source>
</evidence>
<keyword evidence="5" id="KW-0732">Signal</keyword>
<dbReference type="InterPro" id="IPR000472">
    <property type="entry name" value="Activin_recp"/>
</dbReference>